<dbReference type="Gene3D" id="3.30.160.60">
    <property type="entry name" value="Classic Zinc Finger"/>
    <property type="match status" value="1"/>
</dbReference>
<evidence type="ECO:0000313" key="9">
    <source>
        <dbReference type="Proteomes" id="UP000494040"/>
    </source>
</evidence>
<organism evidence="8 9">
    <name type="scientific">Cimex lectularius</name>
    <name type="common">Bed bug</name>
    <name type="synonym">Acanthia lectularia</name>
    <dbReference type="NCBI Taxonomy" id="79782"/>
    <lineage>
        <taxon>Eukaryota</taxon>
        <taxon>Metazoa</taxon>
        <taxon>Ecdysozoa</taxon>
        <taxon>Arthropoda</taxon>
        <taxon>Hexapoda</taxon>
        <taxon>Insecta</taxon>
        <taxon>Pterygota</taxon>
        <taxon>Neoptera</taxon>
        <taxon>Paraneoptera</taxon>
        <taxon>Hemiptera</taxon>
        <taxon>Heteroptera</taxon>
        <taxon>Panheteroptera</taxon>
        <taxon>Cimicomorpha</taxon>
        <taxon>Cimicidae</taxon>
        <taxon>Cimex</taxon>
    </lineage>
</organism>
<accession>A0A8I6RA74</accession>
<dbReference type="InterPro" id="IPR000315">
    <property type="entry name" value="Znf_B-box"/>
</dbReference>
<dbReference type="InterPro" id="IPR017907">
    <property type="entry name" value="Znf_RING_CS"/>
</dbReference>
<dbReference type="SMART" id="SM00333">
    <property type="entry name" value="TUDOR"/>
    <property type="match status" value="5"/>
</dbReference>
<dbReference type="Gene3D" id="2.40.50.90">
    <property type="match status" value="5"/>
</dbReference>
<dbReference type="KEGG" id="clec:106662138"/>
<dbReference type="Gene3D" id="3.30.40.10">
    <property type="entry name" value="Zinc/RING finger domain, C3HC4 (zinc finger)"/>
    <property type="match status" value="1"/>
</dbReference>
<dbReference type="InterPro" id="IPR001841">
    <property type="entry name" value="Znf_RING"/>
</dbReference>
<reference evidence="8" key="1">
    <citation type="submission" date="2022-01" db="UniProtKB">
        <authorList>
            <consortium name="EnsemblMetazoa"/>
        </authorList>
    </citation>
    <scope>IDENTIFICATION</scope>
</reference>
<feature type="domain" description="Tudor" evidence="7">
    <location>
        <begin position="506"/>
        <end position="565"/>
    </location>
</feature>
<dbReference type="InterPro" id="IPR035437">
    <property type="entry name" value="SNase_OB-fold_sf"/>
</dbReference>
<feature type="domain" description="B box-type" evidence="6">
    <location>
        <begin position="119"/>
        <end position="165"/>
    </location>
</feature>
<feature type="domain" description="Tudor" evidence="7">
    <location>
        <begin position="1494"/>
        <end position="1553"/>
    </location>
</feature>
<dbReference type="Proteomes" id="UP000494040">
    <property type="component" value="Unassembled WGS sequence"/>
</dbReference>
<protein>
    <recommendedName>
        <fullName evidence="10">RING finger protein 17</fullName>
    </recommendedName>
</protein>
<evidence type="ECO:0000313" key="8">
    <source>
        <dbReference type="EnsemblMetazoa" id="XP_014241447.1"/>
    </source>
</evidence>
<dbReference type="SUPFAM" id="SSF57845">
    <property type="entry name" value="B-box zinc-binding domain"/>
    <property type="match status" value="1"/>
</dbReference>
<dbReference type="EnsemblMetazoa" id="XM_014385961.2">
    <property type="protein sequence ID" value="XP_014241447.1"/>
    <property type="gene ID" value="LOC106662138"/>
</dbReference>
<dbReference type="SMART" id="SM00336">
    <property type="entry name" value="BBOX"/>
    <property type="match status" value="2"/>
</dbReference>
<dbReference type="OMA" id="HCAVKVP"/>
<dbReference type="PANTHER" id="PTHR16442">
    <property type="entry name" value="RING FINGER PROTEIN 17"/>
    <property type="match status" value="1"/>
</dbReference>
<dbReference type="PROSITE" id="PS50304">
    <property type="entry name" value="TUDOR"/>
    <property type="match status" value="5"/>
</dbReference>
<evidence type="ECO:0008006" key="10">
    <source>
        <dbReference type="Google" id="ProtNLM"/>
    </source>
</evidence>
<dbReference type="PANTHER" id="PTHR16442:SF1">
    <property type="entry name" value="RING FINGER PROTEIN 17"/>
    <property type="match status" value="1"/>
</dbReference>
<evidence type="ECO:0000256" key="3">
    <source>
        <dbReference type="ARBA" id="ARBA00022833"/>
    </source>
</evidence>
<dbReference type="PROSITE" id="PS50119">
    <property type="entry name" value="ZF_BBOX"/>
    <property type="match status" value="2"/>
</dbReference>
<evidence type="ECO:0000256" key="1">
    <source>
        <dbReference type="ARBA" id="ARBA00022723"/>
    </source>
</evidence>
<keyword evidence="9" id="KW-1185">Reference proteome</keyword>
<dbReference type="RefSeq" id="XP_014241447.1">
    <property type="nucleotide sequence ID" value="XM_014385961.2"/>
</dbReference>
<evidence type="ECO:0000259" key="6">
    <source>
        <dbReference type="PROSITE" id="PS50119"/>
    </source>
</evidence>
<proteinExistence type="predicted"/>
<dbReference type="InterPro" id="IPR013083">
    <property type="entry name" value="Znf_RING/FYVE/PHD"/>
</dbReference>
<dbReference type="GeneID" id="106662138"/>
<dbReference type="FunFam" id="2.30.30.140:FF:000018">
    <property type="entry name" value="Serine/threonine-protein kinase 31"/>
    <property type="match status" value="3"/>
</dbReference>
<feature type="domain" description="Tudor" evidence="7">
    <location>
        <begin position="962"/>
        <end position="1019"/>
    </location>
</feature>
<name>A0A8I6RA74_CIMLE</name>
<evidence type="ECO:0000256" key="4">
    <source>
        <dbReference type="PROSITE-ProRule" id="PRU00024"/>
    </source>
</evidence>
<feature type="domain" description="RING-type" evidence="5">
    <location>
        <begin position="12"/>
        <end position="63"/>
    </location>
</feature>
<dbReference type="SUPFAM" id="SSF63748">
    <property type="entry name" value="Tudor/PWWP/MBT"/>
    <property type="match status" value="5"/>
</dbReference>
<dbReference type="CDD" id="cd20379">
    <property type="entry name" value="Tudor_dTUD-like"/>
    <property type="match status" value="1"/>
</dbReference>
<evidence type="ECO:0000259" key="7">
    <source>
        <dbReference type="PROSITE" id="PS50304"/>
    </source>
</evidence>
<dbReference type="GO" id="GO:0005737">
    <property type="term" value="C:cytoplasm"/>
    <property type="evidence" value="ECO:0007669"/>
    <property type="project" value="UniProtKB-ARBA"/>
</dbReference>
<keyword evidence="1" id="KW-0479">Metal-binding</keyword>
<dbReference type="Gene3D" id="2.30.30.140">
    <property type="match status" value="5"/>
</dbReference>
<dbReference type="OrthoDB" id="5800423at2759"/>
<evidence type="ECO:0000259" key="5">
    <source>
        <dbReference type="PROSITE" id="PS50089"/>
    </source>
</evidence>
<keyword evidence="2 4" id="KW-0863">Zinc-finger</keyword>
<evidence type="ECO:0000256" key="2">
    <source>
        <dbReference type="ARBA" id="ARBA00022771"/>
    </source>
</evidence>
<sequence>MESSKKLKLPACANCSLEFSVNGYQLAKPLRIPLLLHCAHSVCENCVTRELTKKASITCLTCKTVSIVPTGLTQAQMKEYFPVNHYLCGVWFNKANPQPFKGDEQISFNQPQKQEQMKKQAVNCNECSLTAIIQCTQCSVPYCDSCYKSVHSAAKALKDHIGVPISSISCLSALENQLNVCNEHAQNFEFHCGQCNVAACSRCLLAHHNGHSDMQELAEKNKKCREELISSYVKVADVHTRLKLAKKQLSKQLANATSKSSVSAAEKAIKDHFTCLHGHLILLQNKLMRQLVSYRDTSQLNDMIIQINNNIEEVGALLSLVSNVLQGPSSSIDFSQFIHILNEKENTPCFLYNPEKSEENSSLFTFDKNIFKLIDDHCNVSSIFKQTYQMLPEQNLPSGYIKQPIVEAKAEDIEKLSGLGFPKELSSRSSSSTSLSSLYSVSSNDMPMLTPTDDLVPGVSLSVYVSHLVSPGEFYVQRVTAQKKLEELQQTLQRLASNRRLQSVTNVTIGTICLVLYKDKSSWHRVRVVELASVTEAKILYIDFGITETVPFSRLKALPTNLINIPGLAIRCKLANCVPRNGVTWDLEAVALMIKIIDNEKVYITVINKTQICYEVSMHRINENSSFDVAQSLCFLDYAAMTESTQVLTPNIPTVETKKYFALDRYPFGSILEVSLSNINNVNDFYVVIKSDILHKYLTMLEELQKTYNIRNINNKYIVYNPKEGMPVAAKSSIDKKWYRASIVDVPCSKMIKVFYIDYGNVEVLSWKNVKILASKFFKLRPQAHKCNLSEVEPIGTDWSPGAKLILESYMNSKLKAVIQNIQNKTMDIILYHTNAEADICINAQIVREGHARSTGPYSKLVEFPKVYKIPAPDILQTLQCDMKCEPELQEDAKKMPNPLEDNNFFIKSPDGCIKIQIDIKRIVDPGEFYVSLGYLTKYFQSLEEELQHAYSTEYKLSVETKWKENEKCAVFFENKWWRGYITELLEGNRVMIIFPETGAMELIEMSNLRPLKEKFMNVRDGALKCHLGGLIPASSTRWSGISITEFEEFVNANQGFLYITKMADIKNKSLPVELYAKLNIPAGPLEPQRDQWRSFNHYIRMQGYAKADEFTKWNSDGKIIRTEAQITANKIMEAEVLAQIETMKLSSKLLQNESQFSHLPSWLPPEKFEQLEFVGLPTYVSEDGIYIQDFMRNTSKLQDITEKLFEEYNNSTLKGSDHKWQVGQMCCALFYLDKKWYRGEIMKVENKTILVKFIDFGNEEYVDVNQLRKPMYKDVPTLATLCKFHKLKPIRGNWDEVQIEKIHSLVVEKFCRIKVIELNDGCYGVDKIILPNGKNALDEIVSMRCARYIDTVEEEEEFLTASSSIESPRPVSIHSKDSATFALNENNKILSVNSNNPVNNEENTAESEYEIIHWTTIANNSVENMLNLADYQSFQVPENVKSFKIEPTAVLSPTQISVIVDSDIKEVKQLQDEYNDLLIQMETEGPKLSKLKPPYLYKACCTLFSGDRHWYRAIVVKELSNCRLLVQYVDYGNVEEINADEAYELKKDWFKVKVLSIPLALHNLTVNPDVSCNPNELMEKLYECLTSAESRVVIKDRTSSILSVDIYDSDSKRLIYQKLIDDNYYKVIIDG</sequence>
<feature type="domain" description="Tudor" evidence="7">
    <location>
        <begin position="721"/>
        <end position="780"/>
    </location>
</feature>
<dbReference type="InterPro" id="IPR002999">
    <property type="entry name" value="Tudor"/>
</dbReference>
<dbReference type="PROSITE" id="PS50089">
    <property type="entry name" value="ZF_RING_2"/>
    <property type="match status" value="1"/>
</dbReference>
<feature type="domain" description="B box-type" evidence="6">
    <location>
        <begin position="176"/>
        <end position="216"/>
    </location>
</feature>
<dbReference type="GO" id="GO:0008270">
    <property type="term" value="F:zinc ion binding"/>
    <property type="evidence" value="ECO:0007669"/>
    <property type="project" value="UniProtKB-KW"/>
</dbReference>
<feature type="domain" description="Tudor" evidence="7">
    <location>
        <begin position="1220"/>
        <end position="1278"/>
    </location>
</feature>
<dbReference type="Pfam" id="PF00567">
    <property type="entry name" value="TUDOR"/>
    <property type="match status" value="5"/>
</dbReference>
<keyword evidence="3" id="KW-0862">Zinc</keyword>
<dbReference type="PROSITE" id="PS00518">
    <property type="entry name" value="ZF_RING_1"/>
    <property type="match status" value="1"/>
</dbReference>
<dbReference type="CDD" id="cd19757">
    <property type="entry name" value="Bbox1"/>
    <property type="match status" value="1"/>
</dbReference>